<comment type="caution">
    <text evidence="2">The sequence shown here is derived from an EMBL/GenBank/DDBJ whole genome shotgun (WGS) entry which is preliminary data.</text>
</comment>
<dbReference type="Proteomes" id="UP001150266">
    <property type="component" value="Unassembled WGS sequence"/>
</dbReference>
<evidence type="ECO:0000313" key="3">
    <source>
        <dbReference type="Proteomes" id="UP001150266"/>
    </source>
</evidence>
<protein>
    <submittedName>
        <fullName evidence="2">Uncharacterized protein</fullName>
    </submittedName>
</protein>
<gene>
    <name evidence="2" type="ORF">J3R30DRAFT_3707863</name>
</gene>
<evidence type="ECO:0000256" key="1">
    <source>
        <dbReference type="SAM" id="SignalP"/>
    </source>
</evidence>
<evidence type="ECO:0000313" key="2">
    <source>
        <dbReference type="EMBL" id="KAJ4473877.1"/>
    </source>
</evidence>
<sequence length="62" mass="6518">MRSTAVAVSLVSLCITLFSAAYPVDHQQLPIATPPTTTPPIIIRASPNHICTTFGSPINPST</sequence>
<organism evidence="2 3">
    <name type="scientific">Lentinula aciculospora</name>
    <dbReference type="NCBI Taxonomy" id="153920"/>
    <lineage>
        <taxon>Eukaryota</taxon>
        <taxon>Fungi</taxon>
        <taxon>Dikarya</taxon>
        <taxon>Basidiomycota</taxon>
        <taxon>Agaricomycotina</taxon>
        <taxon>Agaricomycetes</taxon>
        <taxon>Agaricomycetidae</taxon>
        <taxon>Agaricales</taxon>
        <taxon>Marasmiineae</taxon>
        <taxon>Omphalotaceae</taxon>
        <taxon>Lentinula</taxon>
    </lineage>
</organism>
<name>A0A9W9A3U2_9AGAR</name>
<dbReference type="AlphaFoldDB" id="A0A9W9A3U2"/>
<accession>A0A9W9A3U2</accession>
<keyword evidence="3" id="KW-1185">Reference proteome</keyword>
<proteinExistence type="predicted"/>
<dbReference type="EMBL" id="JAOTPV010000017">
    <property type="protein sequence ID" value="KAJ4473877.1"/>
    <property type="molecule type" value="Genomic_DNA"/>
</dbReference>
<keyword evidence="1" id="KW-0732">Signal</keyword>
<reference evidence="2" key="1">
    <citation type="submission" date="2022-08" db="EMBL/GenBank/DDBJ databases">
        <title>A Global Phylogenomic Analysis of the Shiitake Genus Lentinula.</title>
        <authorList>
            <consortium name="DOE Joint Genome Institute"/>
            <person name="Sierra-Patev S."/>
            <person name="Min B."/>
            <person name="Naranjo-Ortiz M."/>
            <person name="Looney B."/>
            <person name="Konkel Z."/>
            <person name="Slot J.C."/>
            <person name="Sakamoto Y."/>
            <person name="Steenwyk J.L."/>
            <person name="Rokas A."/>
            <person name="Carro J."/>
            <person name="Camarero S."/>
            <person name="Ferreira P."/>
            <person name="Molpeceres G."/>
            <person name="Ruiz-Duenas F.J."/>
            <person name="Serrano A."/>
            <person name="Henrissat B."/>
            <person name="Drula E."/>
            <person name="Hughes K.W."/>
            <person name="Mata J.L."/>
            <person name="Ishikawa N.K."/>
            <person name="Vargas-Isla R."/>
            <person name="Ushijima S."/>
            <person name="Smith C.A."/>
            <person name="Ahrendt S."/>
            <person name="Andreopoulos W."/>
            <person name="He G."/>
            <person name="Labutti K."/>
            <person name="Lipzen A."/>
            <person name="Ng V."/>
            <person name="Riley R."/>
            <person name="Sandor L."/>
            <person name="Barry K."/>
            <person name="Martinez A.T."/>
            <person name="Xiao Y."/>
            <person name="Gibbons J.G."/>
            <person name="Terashima K."/>
            <person name="Grigoriev I.V."/>
            <person name="Hibbett D.S."/>
        </authorList>
    </citation>
    <scope>NUCLEOTIDE SEQUENCE</scope>
    <source>
        <strain evidence="2">JLM2183</strain>
    </source>
</reference>
<feature type="signal peptide" evidence="1">
    <location>
        <begin position="1"/>
        <end position="21"/>
    </location>
</feature>
<feature type="chain" id="PRO_5040764907" evidence="1">
    <location>
        <begin position="22"/>
        <end position="62"/>
    </location>
</feature>